<dbReference type="EMBL" id="MN739088">
    <property type="protein sequence ID" value="QHS87782.1"/>
    <property type="molecule type" value="Genomic_DNA"/>
</dbReference>
<reference evidence="2" key="1">
    <citation type="journal article" date="2020" name="Nature">
        <title>Giant virus diversity and host interactions through global metagenomics.</title>
        <authorList>
            <person name="Schulz F."/>
            <person name="Roux S."/>
            <person name="Paez-Espino D."/>
            <person name="Jungbluth S."/>
            <person name="Walsh D.A."/>
            <person name="Denef V.J."/>
            <person name="McMahon K.D."/>
            <person name="Konstantinidis K.T."/>
            <person name="Eloe-Fadrosh E.A."/>
            <person name="Kyrpides N.C."/>
            <person name="Woyke T."/>
        </authorList>
    </citation>
    <scope>NUCLEOTIDE SEQUENCE</scope>
    <source>
        <strain evidence="2">GVMAG-M-3300010158-13</strain>
    </source>
</reference>
<name>A0A6C0B6V5_9ZZZZ</name>
<organism evidence="2">
    <name type="scientific">viral metagenome</name>
    <dbReference type="NCBI Taxonomy" id="1070528"/>
    <lineage>
        <taxon>unclassified sequences</taxon>
        <taxon>metagenomes</taxon>
        <taxon>organismal metagenomes</taxon>
    </lineage>
</organism>
<protein>
    <submittedName>
        <fullName evidence="2">Uncharacterized protein</fullName>
    </submittedName>
</protein>
<evidence type="ECO:0000256" key="1">
    <source>
        <dbReference type="SAM" id="MobiDB-lite"/>
    </source>
</evidence>
<sequence length="57" mass="6181">MSRKTVRRTFRSGKSIKKTVRKSRKTKRVGGKKYNPGEAIPGKAPCPGTGNVSACFA</sequence>
<dbReference type="AlphaFoldDB" id="A0A6C0B6V5"/>
<proteinExistence type="predicted"/>
<accession>A0A6C0B6V5</accession>
<evidence type="ECO:0000313" key="2">
    <source>
        <dbReference type="EMBL" id="QHS87782.1"/>
    </source>
</evidence>
<feature type="compositionally biased region" description="Basic residues" evidence="1">
    <location>
        <begin position="1"/>
        <end position="31"/>
    </location>
</feature>
<feature type="region of interest" description="Disordered" evidence="1">
    <location>
        <begin position="1"/>
        <end position="43"/>
    </location>
</feature>